<dbReference type="Pfam" id="PF12813">
    <property type="entry name" value="XPG_I_2"/>
    <property type="match status" value="1"/>
</dbReference>
<accession>A0A0G2EBW0</accession>
<dbReference type="PANTHER" id="PTHR15665">
    <property type="entry name" value="ASTEROID PROTEIN"/>
    <property type="match status" value="1"/>
</dbReference>
<protein>
    <recommendedName>
        <fullName evidence="2">Asteroid domain-containing protein</fullName>
    </recommendedName>
</protein>
<dbReference type="InterPro" id="IPR029060">
    <property type="entry name" value="PIN-like_dom_sf"/>
</dbReference>
<dbReference type="Gene3D" id="3.40.50.1010">
    <property type="entry name" value="5'-nuclease"/>
    <property type="match status" value="1"/>
</dbReference>
<comment type="similarity">
    <text evidence="1">Belongs to the asteroid family.</text>
</comment>
<dbReference type="InterPro" id="IPR026832">
    <property type="entry name" value="Asteroid"/>
</dbReference>
<dbReference type="InterPro" id="IPR039436">
    <property type="entry name" value="Asteroid_dom"/>
</dbReference>
<reference evidence="3 4" key="2">
    <citation type="submission" date="2015-05" db="EMBL/GenBank/DDBJ databases">
        <authorList>
            <person name="Morales-Cruz A."/>
            <person name="Amrine K.C."/>
            <person name="Cantu D."/>
        </authorList>
    </citation>
    <scope>NUCLEOTIDE SEQUENCE [LARGE SCALE GENOMIC DNA]</scope>
    <source>
        <strain evidence="3">UCRPC4</strain>
    </source>
</reference>
<name>A0A0G2EBW0_PHACM</name>
<dbReference type="OrthoDB" id="5297549at2759"/>
<comment type="caution">
    <text evidence="3">The sequence shown here is derived from an EMBL/GenBank/DDBJ whole genome shotgun (WGS) entry which is preliminary data.</text>
</comment>
<sequence length="571" mass="64768">MGIPKLSRDLEPYREHVVLGIGCSNPQADRISRLVIDGPGLVYFVYHQLLAMGDRKANPFDAQPSCAEVCETVRSLLLAFQNQGVEIEAIYFDGYLPVQKRSVRIQRMERSRERLAAFCRVCAQSYARPVSELPKTYKNGIELLARPTTLLSRSVLLPEPPFMVPAVIEELRREDIIPSFKEIVHLVRGEADIYCAAHAQRTGAAVLSNDSDLLGYDLGETSSILILGTLEAALSDDGESCEIRCLRWRPHKIAKKLGLQNLTRLVFERFSDPSISFHSVKNRAQQSQISARRRVELEKFREEYAIKDDLTGGKLMLSLDTRTSELYYQFEALRNGRQCSEDTTAAHIYLPVVVENHMRTSSWNIGLNTRILAYSLLNLSLPDHLRRTSVVEILRSGNRIISKGRELYDYEQVSQNVQQLLGITSRIKKAIQELTLDGLFLWRLLGLHEVCRDLSEAGKQAPDMDWMLKFLANGYVDDELTLDAVHVDANIQVAVYSFRILKQLCAVSRKHLESRLISQVVTLEDCLADMPSLTEIFASRLELYGRMNRRPQPHSMGQALALIYDETESLD</sequence>
<dbReference type="PANTHER" id="PTHR15665:SF1">
    <property type="entry name" value="PROTEIN ASTEROID HOMOLOG 1"/>
    <property type="match status" value="1"/>
</dbReference>
<evidence type="ECO:0000313" key="3">
    <source>
        <dbReference type="EMBL" id="KKY19781.1"/>
    </source>
</evidence>
<evidence type="ECO:0000259" key="2">
    <source>
        <dbReference type="Pfam" id="PF12813"/>
    </source>
</evidence>
<dbReference type="SUPFAM" id="SSF88723">
    <property type="entry name" value="PIN domain-like"/>
    <property type="match status" value="1"/>
</dbReference>
<proteinExistence type="inferred from homology"/>
<evidence type="ECO:0000313" key="4">
    <source>
        <dbReference type="Proteomes" id="UP000053317"/>
    </source>
</evidence>
<organism evidence="3 4">
    <name type="scientific">Phaeomoniella chlamydospora</name>
    <name type="common">Phaeoacremonium chlamydosporum</name>
    <dbReference type="NCBI Taxonomy" id="158046"/>
    <lineage>
        <taxon>Eukaryota</taxon>
        <taxon>Fungi</taxon>
        <taxon>Dikarya</taxon>
        <taxon>Ascomycota</taxon>
        <taxon>Pezizomycotina</taxon>
        <taxon>Eurotiomycetes</taxon>
        <taxon>Chaetothyriomycetidae</taxon>
        <taxon>Phaeomoniellales</taxon>
        <taxon>Phaeomoniellaceae</taxon>
        <taxon>Phaeomoniella</taxon>
    </lineage>
</organism>
<reference evidence="3 4" key="1">
    <citation type="submission" date="2015-05" db="EMBL/GenBank/DDBJ databases">
        <title>Distinctive expansion of gene families associated with plant cell wall degradation and secondary metabolism in the genomes of grapevine trunk pathogens.</title>
        <authorList>
            <person name="Lawrence D.P."/>
            <person name="Travadon R."/>
            <person name="Rolshausen P.E."/>
            <person name="Baumgartner K."/>
        </authorList>
    </citation>
    <scope>NUCLEOTIDE SEQUENCE [LARGE SCALE GENOMIC DNA]</scope>
    <source>
        <strain evidence="3">UCRPC4</strain>
    </source>
</reference>
<dbReference type="AlphaFoldDB" id="A0A0G2EBW0"/>
<evidence type="ECO:0000256" key="1">
    <source>
        <dbReference type="ARBA" id="ARBA00007398"/>
    </source>
</evidence>
<dbReference type="Proteomes" id="UP000053317">
    <property type="component" value="Unassembled WGS sequence"/>
</dbReference>
<dbReference type="EMBL" id="LCWF01000105">
    <property type="protein sequence ID" value="KKY19781.1"/>
    <property type="molecule type" value="Genomic_DNA"/>
</dbReference>
<feature type="domain" description="Asteroid" evidence="2">
    <location>
        <begin position="159"/>
        <end position="402"/>
    </location>
</feature>
<gene>
    <name evidence="3" type="ORF">UCRPC4_g04388</name>
</gene>
<keyword evidence="4" id="KW-1185">Reference proteome</keyword>